<feature type="chain" id="PRO_5020927118" evidence="6">
    <location>
        <begin position="23"/>
        <end position="255"/>
    </location>
</feature>
<dbReference type="OrthoDB" id="9815357at2"/>
<gene>
    <name evidence="8" type="ORF">E8M01_21750</name>
</gene>
<evidence type="ECO:0000313" key="8">
    <source>
        <dbReference type="EMBL" id="QCI66623.1"/>
    </source>
</evidence>
<dbReference type="RefSeq" id="WP_136962064.1">
    <property type="nucleotide sequence ID" value="NZ_CP039690.1"/>
</dbReference>
<protein>
    <submittedName>
        <fullName evidence="8">Porin family protein</fullName>
    </submittedName>
</protein>
<comment type="similarity">
    <text evidence="5">Belongs to the Omp25/RopB family.</text>
</comment>
<evidence type="ECO:0000259" key="7">
    <source>
        <dbReference type="Pfam" id="PF13505"/>
    </source>
</evidence>
<dbReference type="AlphaFoldDB" id="A0A4D7B6N8"/>
<feature type="signal peptide" evidence="6">
    <location>
        <begin position="1"/>
        <end position="22"/>
    </location>
</feature>
<keyword evidence="9" id="KW-1185">Reference proteome</keyword>
<evidence type="ECO:0000256" key="6">
    <source>
        <dbReference type="SAM" id="SignalP"/>
    </source>
</evidence>
<dbReference type="EMBL" id="CP039690">
    <property type="protein sequence ID" value="QCI66623.1"/>
    <property type="molecule type" value="Genomic_DNA"/>
</dbReference>
<dbReference type="SUPFAM" id="SSF56925">
    <property type="entry name" value="OMPA-like"/>
    <property type="match status" value="1"/>
</dbReference>
<evidence type="ECO:0000256" key="3">
    <source>
        <dbReference type="ARBA" id="ARBA00023136"/>
    </source>
</evidence>
<keyword evidence="4" id="KW-0998">Cell outer membrane</keyword>
<dbReference type="PANTHER" id="PTHR34001">
    <property type="entry name" value="BLL7405 PROTEIN"/>
    <property type="match status" value="1"/>
</dbReference>
<accession>A0A4D7B6N8</accession>
<feature type="domain" description="Outer membrane protein beta-barrel" evidence="7">
    <location>
        <begin position="32"/>
        <end position="243"/>
    </location>
</feature>
<dbReference type="KEGG" id="pstg:E8M01_21750"/>
<sequence>MRMFNRCLMVCGLLVGMTPAQAADVGLPAPITAPVAAFDWTGFYIGAHAGWRAGATGVSPSHTGLLPVTRAAGIFNMASGSATGGIHGGFNWQSGPSVIGLEADFSFADKSVYRRFTNGVAFDDFTTRTGSSGTLRARLGFASGPWLFYLTVGAGLQETTVRYTSEGGSVWRGSGWSLGPVVGGGIEYALTRNVMVRLDYLAGYYPEKTLVRNFVAGPLIDPASRISQSPVTHTVRIGVSYKFDWAGAPVVRAAY</sequence>
<dbReference type="InterPro" id="IPR051692">
    <property type="entry name" value="OMP-like"/>
</dbReference>
<evidence type="ECO:0000256" key="1">
    <source>
        <dbReference type="ARBA" id="ARBA00004442"/>
    </source>
</evidence>
<dbReference type="Proteomes" id="UP000298781">
    <property type="component" value="Chromosome"/>
</dbReference>
<proteinExistence type="inferred from homology"/>
<keyword evidence="3" id="KW-0472">Membrane</keyword>
<dbReference type="PANTHER" id="PTHR34001:SF3">
    <property type="entry name" value="BLL7405 PROTEIN"/>
    <property type="match status" value="1"/>
</dbReference>
<dbReference type="InterPro" id="IPR027385">
    <property type="entry name" value="Beta-barrel_OMP"/>
</dbReference>
<comment type="subcellular location">
    <subcellularLocation>
        <location evidence="1">Cell outer membrane</location>
    </subcellularLocation>
</comment>
<evidence type="ECO:0000313" key="9">
    <source>
        <dbReference type="Proteomes" id="UP000298781"/>
    </source>
</evidence>
<evidence type="ECO:0000256" key="4">
    <source>
        <dbReference type="ARBA" id="ARBA00023237"/>
    </source>
</evidence>
<dbReference type="InterPro" id="IPR011250">
    <property type="entry name" value="OMP/PagP_B-barrel"/>
</dbReference>
<dbReference type="Gene3D" id="2.40.160.20">
    <property type="match status" value="1"/>
</dbReference>
<dbReference type="Pfam" id="PF13505">
    <property type="entry name" value="OMP_b-brl"/>
    <property type="match status" value="1"/>
</dbReference>
<reference evidence="8 9" key="1">
    <citation type="submission" date="2019-04" db="EMBL/GenBank/DDBJ databases">
        <title>Phreatobacter aquaticus sp. nov.</title>
        <authorList>
            <person name="Choi A."/>
        </authorList>
    </citation>
    <scope>NUCLEOTIDE SEQUENCE [LARGE SCALE GENOMIC DNA]</scope>
    <source>
        <strain evidence="8 9">KCTC 52518</strain>
    </source>
</reference>
<keyword evidence="2 6" id="KW-0732">Signal</keyword>
<name>A0A4D7B6N8_9HYPH</name>
<dbReference type="GO" id="GO:0009279">
    <property type="term" value="C:cell outer membrane"/>
    <property type="evidence" value="ECO:0007669"/>
    <property type="project" value="UniProtKB-SubCell"/>
</dbReference>
<evidence type="ECO:0000256" key="5">
    <source>
        <dbReference type="ARBA" id="ARBA00038306"/>
    </source>
</evidence>
<organism evidence="8 9">
    <name type="scientific">Phreatobacter stygius</name>
    <dbReference type="NCBI Taxonomy" id="1940610"/>
    <lineage>
        <taxon>Bacteria</taxon>
        <taxon>Pseudomonadati</taxon>
        <taxon>Pseudomonadota</taxon>
        <taxon>Alphaproteobacteria</taxon>
        <taxon>Hyphomicrobiales</taxon>
        <taxon>Phreatobacteraceae</taxon>
        <taxon>Phreatobacter</taxon>
    </lineage>
</organism>
<evidence type="ECO:0000256" key="2">
    <source>
        <dbReference type="ARBA" id="ARBA00022729"/>
    </source>
</evidence>